<evidence type="ECO:0000313" key="14">
    <source>
        <dbReference type="EMBL" id="GGA96098.1"/>
    </source>
</evidence>
<proteinExistence type="inferred from homology"/>
<keyword evidence="4" id="KW-0410">Iron transport</keyword>
<dbReference type="Gene3D" id="2.60.40.1120">
    <property type="entry name" value="Carboxypeptidase-like, regulatory domain"/>
    <property type="match status" value="1"/>
</dbReference>
<evidence type="ECO:0000313" key="15">
    <source>
        <dbReference type="Proteomes" id="UP000607559"/>
    </source>
</evidence>
<comment type="subcellular location">
    <subcellularLocation>
        <location evidence="1">Cell outer membrane</location>
        <topology evidence="1">Multi-pass membrane protein</topology>
    </subcellularLocation>
</comment>
<evidence type="ECO:0000256" key="11">
    <source>
        <dbReference type="ARBA" id="ARBA00023237"/>
    </source>
</evidence>
<evidence type="ECO:0000256" key="9">
    <source>
        <dbReference type="ARBA" id="ARBA00023136"/>
    </source>
</evidence>
<dbReference type="SUPFAM" id="SSF56935">
    <property type="entry name" value="Porins"/>
    <property type="match status" value="1"/>
</dbReference>
<evidence type="ECO:0000256" key="3">
    <source>
        <dbReference type="ARBA" id="ARBA00022452"/>
    </source>
</evidence>
<keyword evidence="14" id="KW-0176">Collagen</keyword>
<dbReference type="SMART" id="SM00965">
    <property type="entry name" value="STN"/>
    <property type="match status" value="1"/>
</dbReference>
<keyword evidence="7" id="KW-0408">Iron</keyword>
<keyword evidence="8 12" id="KW-0798">TonB box</keyword>
<evidence type="ECO:0000256" key="5">
    <source>
        <dbReference type="ARBA" id="ARBA00022692"/>
    </source>
</evidence>
<evidence type="ECO:0000256" key="4">
    <source>
        <dbReference type="ARBA" id="ARBA00022496"/>
    </source>
</evidence>
<keyword evidence="4" id="KW-0406">Ion transport</keyword>
<comment type="caution">
    <text evidence="14">The sequence shown here is derived from an EMBL/GenBank/DDBJ whole genome shotgun (WGS) entry which is preliminary data.</text>
</comment>
<dbReference type="PANTHER" id="PTHR30069:SF29">
    <property type="entry name" value="HEMOGLOBIN AND HEMOGLOBIN-HAPTOGLOBIN-BINDING PROTEIN 1-RELATED"/>
    <property type="match status" value="1"/>
</dbReference>
<evidence type="ECO:0000256" key="7">
    <source>
        <dbReference type="ARBA" id="ARBA00023004"/>
    </source>
</evidence>
<keyword evidence="9 12" id="KW-0472">Membrane</keyword>
<dbReference type="PANTHER" id="PTHR30069">
    <property type="entry name" value="TONB-DEPENDENT OUTER MEMBRANE RECEPTOR"/>
    <property type="match status" value="1"/>
</dbReference>
<dbReference type="GO" id="GO:0009279">
    <property type="term" value="C:cell outer membrane"/>
    <property type="evidence" value="ECO:0007669"/>
    <property type="project" value="UniProtKB-SubCell"/>
</dbReference>
<keyword evidence="3" id="KW-1134">Transmembrane beta strand</keyword>
<keyword evidence="2" id="KW-0813">Transport</keyword>
<evidence type="ECO:0000256" key="8">
    <source>
        <dbReference type="ARBA" id="ARBA00023077"/>
    </source>
</evidence>
<evidence type="ECO:0000256" key="1">
    <source>
        <dbReference type="ARBA" id="ARBA00004571"/>
    </source>
</evidence>
<dbReference type="GO" id="GO:0015344">
    <property type="term" value="F:siderophore uptake transmembrane transporter activity"/>
    <property type="evidence" value="ECO:0007669"/>
    <property type="project" value="TreeGrafter"/>
</dbReference>
<dbReference type="Gene3D" id="2.170.130.10">
    <property type="entry name" value="TonB-dependent receptor, plug domain"/>
    <property type="match status" value="1"/>
</dbReference>
<dbReference type="InterPro" id="IPR039426">
    <property type="entry name" value="TonB-dep_rcpt-like"/>
</dbReference>
<reference evidence="14" key="1">
    <citation type="journal article" date="2014" name="Int. J. Syst. Evol. Microbiol.">
        <title>Complete genome sequence of Corynebacterium casei LMG S-19264T (=DSM 44701T), isolated from a smear-ripened cheese.</title>
        <authorList>
            <consortium name="US DOE Joint Genome Institute (JGI-PGF)"/>
            <person name="Walter F."/>
            <person name="Albersmeier A."/>
            <person name="Kalinowski J."/>
            <person name="Ruckert C."/>
        </authorList>
    </citation>
    <scope>NUCLEOTIDE SEQUENCE</scope>
    <source>
        <strain evidence="14">CGMCC 1.15448</strain>
    </source>
</reference>
<dbReference type="AlphaFoldDB" id="A0A8J2UCD6"/>
<dbReference type="InterPro" id="IPR008969">
    <property type="entry name" value="CarboxyPept-like_regulatory"/>
</dbReference>
<organism evidence="14 15">
    <name type="scientific">Puia dinghuensis</name>
    <dbReference type="NCBI Taxonomy" id="1792502"/>
    <lineage>
        <taxon>Bacteria</taxon>
        <taxon>Pseudomonadati</taxon>
        <taxon>Bacteroidota</taxon>
        <taxon>Chitinophagia</taxon>
        <taxon>Chitinophagales</taxon>
        <taxon>Chitinophagaceae</taxon>
        <taxon>Puia</taxon>
    </lineage>
</organism>
<dbReference type="Pfam" id="PF07715">
    <property type="entry name" value="Plug"/>
    <property type="match status" value="1"/>
</dbReference>
<evidence type="ECO:0000256" key="10">
    <source>
        <dbReference type="ARBA" id="ARBA00023170"/>
    </source>
</evidence>
<sequence>MIGLLILTASQSAHAQQLEEVKITLQLKHASMREALREIESRTPFKFLARAEDVEQQQDITLDVKNQSVAKILQILFKGTNLQYKQVGVNIILKKVTSNNGGTDYTIPIKFKPPAKFTVSGTIRSAATGETILGATIHIEEPSTGTVTNEYGFYSLTLASGGSYRMTVSAVGFKAQSLDFTLTSDLVENIKLDEEAKDLQQVTVTASSSSRSLQSPQMGLEKLNIREANKIPVIFGEKDILKTIQLLPGIKSAGDGNSGFYVRGGAADQNLILLDEAVVYNPSHLLGFFSTFNSDAIKNIDVYKGGMPAQYGGRLSSVVDVKMNDGNNKDYRVNGGVGLISSRLTVEGPIQQDKSSFLISGRRTYADLFLKLSSDSNVNRSRLYFYDLNAKANYIFGDKDRLYLSGYFGRDVLGQANTVGINWGNTTATLRWNHLFNTRLFSNTSLIYSNYDYKIHINQNGDDFDIFSQIRDWNLKEELQWYVSQKNTLTIGLDAIFHTIRPGEITALGNDPGINSVALQRRYSLENAVYATDTWKASDRFSLTYGLRVSAFSVLGKGDYYDFNANGQVIDTLHYRNGQVVKTYVNPEPRIAASYQLNPTTSIKASYVRNTQNLHLISNSTTNSPTDKWVANTNVIKPEIADQWAIGYYKNLAENKYELTVETYYKTMQNQIDYRNGANIFTNHAIESQLLFGRGRAYGIEWLLRKRFGRLTGWVSYTLSKTELQINGINNNRWYNARQDRTHDIAIVGVYEINKKWSFSADWVFYTGDAVTFPNGKYTVGGDVYFYYTNRNAYRMPDYHRLDFSFTDQLKKTKRFSSELVFGVYNAYGRQNAYQIDFRQGKNDPNITEAVETSLFRWVPSISYNFKF</sequence>
<keyword evidence="6" id="KW-0732">Signal</keyword>
<evidence type="ECO:0000259" key="13">
    <source>
        <dbReference type="SMART" id="SM00965"/>
    </source>
</evidence>
<name>A0A8J2UCD6_9BACT</name>
<comment type="similarity">
    <text evidence="12">Belongs to the TonB-dependent receptor family.</text>
</comment>
<protein>
    <submittedName>
        <fullName evidence="14">Collagen-binding protein</fullName>
    </submittedName>
</protein>
<accession>A0A8J2UCD6</accession>
<dbReference type="EMBL" id="BMJC01000002">
    <property type="protein sequence ID" value="GGA96098.1"/>
    <property type="molecule type" value="Genomic_DNA"/>
</dbReference>
<evidence type="ECO:0000256" key="6">
    <source>
        <dbReference type="ARBA" id="ARBA00022729"/>
    </source>
</evidence>
<dbReference type="InterPro" id="IPR037066">
    <property type="entry name" value="Plug_dom_sf"/>
</dbReference>
<feature type="domain" description="Secretin/TonB short N-terminal" evidence="13">
    <location>
        <begin position="45"/>
        <end position="96"/>
    </location>
</feature>
<evidence type="ECO:0000256" key="2">
    <source>
        <dbReference type="ARBA" id="ARBA00022448"/>
    </source>
</evidence>
<keyword evidence="11" id="KW-0998">Cell outer membrane</keyword>
<dbReference type="GO" id="GO:0044718">
    <property type="term" value="P:siderophore transmembrane transport"/>
    <property type="evidence" value="ECO:0007669"/>
    <property type="project" value="TreeGrafter"/>
</dbReference>
<dbReference type="SUPFAM" id="SSF49464">
    <property type="entry name" value="Carboxypeptidase regulatory domain-like"/>
    <property type="match status" value="1"/>
</dbReference>
<dbReference type="Pfam" id="PF07660">
    <property type="entry name" value="STN"/>
    <property type="match status" value="1"/>
</dbReference>
<gene>
    <name evidence="14" type="ORF">GCM10011511_19220</name>
</gene>
<reference evidence="14" key="2">
    <citation type="submission" date="2020-09" db="EMBL/GenBank/DDBJ databases">
        <authorList>
            <person name="Sun Q."/>
            <person name="Zhou Y."/>
        </authorList>
    </citation>
    <scope>NUCLEOTIDE SEQUENCE</scope>
    <source>
        <strain evidence="14">CGMCC 1.15448</strain>
    </source>
</reference>
<dbReference type="InterPro" id="IPR000531">
    <property type="entry name" value="Beta-barrel_TonB"/>
</dbReference>
<keyword evidence="10" id="KW-0675">Receptor</keyword>
<keyword evidence="15" id="KW-1185">Reference proteome</keyword>
<evidence type="ECO:0000256" key="12">
    <source>
        <dbReference type="RuleBase" id="RU003357"/>
    </source>
</evidence>
<dbReference type="InterPro" id="IPR011662">
    <property type="entry name" value="Secretin/TonB_short_N"/>
</dbReference>
<dbReference type="Pfam" id="PF00593">
    <property type="entry name" value="TonB_dep_Rec_b-barrel"/>
    <property type="match status" value="1"/>
</dbReference>
<dbReference type="Gene3D" id="2.40.170.20">
    <property type="entry name" value="TonB-dependent receptor, beta-barrel domain"/>
    <property type="match status" value="1"/>
</dbReference>
<dbReference type="InterPro" id="IPR012910">
    <property type="entry name" value="Plug_dom"/>
</dbReference>
<dbReference type="InterPro" id="IPR036942">
    <property type="entry name" value="Beta-barrel_TonB_sf"/>
</dbReference>
<dbReference type="Proteomes" id="UP000607559">
    <property type="component" value="Unassembled WGS sequence"/>
</dbReference>
<dbReference type="Pfam" id="PF13715">
    <property type="entry name" value="CarbopepD_reg_2"/>
    <property type="match status" value="1"/>
</dbReference>
<keyword evidence="5" id="KW-0812">Transmembrane</keyword>